<dbReference type="Proteomes" id="UP001157974">
    <property type="component" value="Unassembled WGS sequence"/>
</dbReference>
<dbReference type="Gene3D" id="2.170.16.10">
    <property type="entry name" value="Hedgehog/Intein (Hint) domain"/>
    <property type="match status" value="1"/>
</dbReference>
<evidence type="ECO:0000313" key="3">
    <source>
        <dbReference type="Proteomes" id="UP001157974"/>
    </source>
</evidence>
<comment type="caution">
    <text evidence="2">The sequence shown here is derived from an EMBL/GenBank/DDBJ whole genome shotgun (WGS) entry which is preliminary data.</text>
</comment>
<feature type="chain" id="PRO_5043854963" description="Hedgehog protein Hint domain-containing protein" evidence="1">
    <location>
        <begin position="27"/>
        <end position="222"/>
    </location>
</feature>
<dbReference type="InterPro" id="IPR036844">
    <property type="entry name" value="Hint_dom_sf"/>
</dbReference>
<evidence type="ECO:0000313" key="2">
    <source>
        <dbReference type="EMBL" id="KAJ8908060.1"/>
    </source>
</evidence>
<protein>
    <recommendedName>
        <fullName evidence="4">Hedgehog protein Hint domain-containing protein</fullName>
    </recommendedName>
</protein>
<gene>
    <name evidence="2" type="ORF">NDN08_008157</name>
</gene>
<dbReference type="AlphaFoldDB" id="A0AAV8UZL9"/>
<dbReference type="EMBL" id="JAMWBK010000002">
    <property type="protein sequence ID" value="KAJ8908060.1"/>
    <property type="molecule type" value="Genomic_DNA"/>
</dbReference>
<evidence type="ECO:0008006" key="4">
    <source>
        <dbReference type="Google" id="ProtNLM"/>
    </source>
</evidence>
<proteinExistence type="predicted"/>
<accession>A0AAV8UZL9</accession>
<keyword evidence="1" id="KW-0732">Signal</keyword>
<dbReference type="PROSITE" id="PS51257">
    <property type="entry name" value="PROKAR_LIPOPROTEIN"/>
    <property type="match status" value="1"/>
</dbReference>
<sequence>MAVPMRLGRTLLLVHFSLLLVGSCWGCFGVRSSIQAPGKLRLVRESYVSEFVLGFNPKTRSPEYTEHAFFQHLYDATPRKVIKITVDGEKTGRHSITVTPNHYVMNMAGKLVKAEDLEIGDGLLFVDVSSVKMVPAQITNLISTCDYVTNVFTMSEYIVVDNFVFSCFSSMSWLGVDIMEVKSIMFPQKMMYRFGLGTINTWLDYNLFSKLGFSVCGEPCVK</sequence>
<dbReference type="SUPFAM" id="SSF51294">
    <property type="entry name" value="Hedgehog/intein (Hint) domain"/>
    <property type="match status" value="1"/>
</dbReference>
<name>A0AAV8UZL9_9RHOD</name>
<feature type="signal peptide" evidence="1">
    <location>
        <begin position="1"/>
        <end position="26"/>
    </location>
</feature>
<reference evidence="2 3" key="1">
    <citation type="journal article" date="2023" name="Nat. Commun.">
        <title>Origin of minicircular mitochondrial genomes in red algae.</title>
        <authorList>
            <person name="Lee Y."/>
            <person name="Cho C.H."/>
            <person name="Lee Y.M."/>
            <person name="Park S.I."/>
            <person name="Yang J.H."/>
            <person name="West J.A."/>
            <person name="Bhattacharya D."/>
            <person name="Yoon H.S."/>
        </authorList>
    </citation>
    <scope>NUCLEOTIDE SEQUENCE [LARGE SCALE GENOMIC DNA]</scope>
    <source>
        <strain evidence="2 3">CCMP1338</strain>
        <tissue evidence="2">Whole cell</tissue>
    </source>
</reference>
<keyword evidence="3" id="KW-1185">Reference proteome</keyword>
<organism evidence="2 3">
    <name type="scientific">Rhodosorus marinus</name>
    <dbReference type="NCBI Taxonomy" id="101924"/>
    <lineage>
        <taxon>Eukaryota</taxon>
        <taxon>Rhodophyta</taxon>
        <taxon>Stylonematophyceae</taxon>
        <taxon>Stylonematales</taxon>
        <taxon>Stylonemataceae</taxon>
        <taxon>Rhodosorus</taxon>
    </lineage>
</organism>
<evidence type="ECO:0000256" key="1">
    <source>
        <dbReference type="SAM" id="SignalP"/>
    </source>
</evidence>